<comment type="caution">
    <text evidence="2">The sequence shown here is derived from an EMBL/GenBank/DDBJ whole genome shotgun (WGS) entry which is preliminary data.</text>
</comment>
<feature type="coiled-coil region" evidence="1">
    <location>
        <begin position="14"/>
        <end position="59"/>
    </location>
</feature>
<evidence type="ECO:0000256" key="1">
    <source>
        <dbReference type="SAM" id="Coils"/>
    </source>
</evidence>
<dbReference type="EMBL" id="JAIWYP010000007">
    <property type="protein sequence ID" value="KAH3791167.1"/>
    <property type="molecule type" value="Genomic_DNA"/>
</dbReference>
<proteinExistence type="predicted"/>
<protein>
    <submittedName>
        <fullName evidence="2">Uncharacterized protein</fullName>
    </submittedName>
</protein>
<keyword evidence="3" id="KW-1185">Reference proteome</keyword>
<dbReference type="Proteomes" id="UP000828390">
    <property type="component" value="Unassembled WGS sequence"/>
</dbReference>
<reference evidence="2" key="2">
    <citation type="submission" date="2020-11" db="EMBL/GenBank/DDBJ databases">
        <authorList>
            <person name="McCartney M.A."/>
            <person name="Auch B."/>
            <person name="Kono T."/>
            <person name="Mallez S."/>
            <person name="Becker A."/>
            <person name="Gohl D.M."/>
            <person name="Silverstein K.A.T."/>
            <person name="Koren S."/>
            <person name="Bechman K.B."/>
            <person name="Herman A."/>
            <person name="Abrahante J.E."/>
            <person name="Garbe J."/>
        </authorList>
    </citation>
    <scope>NUCLEOTIDE SEQUENCE</scope>
    <source>
        <strain evidence="2">Duluth1</strain>
        <tissue evidence="2">Whole animal</tissue>
    </source>
</reference>
<organism evidence="2 3">
    <name type="scientific">Dreissena polymorpha</name>
    <name type="common">Zebra mussel</name>
    <name type="synonym">Mytilus polymorpha</name>
    <dbReference type="NCBI Taxonomy" id="45954"/>
    <lineage>
        <taxon>Eukaryota</taxon>
        <taxon>Metazoa</taxon>
        <taxon>Spiralia</taxon>
        <taxon>Lophotrochozoa</taxon>
        <taxon>Mollusca</taxon>
        <taxon>Bivalvia</taxon>
        <taxon>Autobranchia</taxon>
        <taxon>Heteroconchia</taxon>
        <taxon>Euheterodonta</taxon>
        <taxon>Imparidentia</taxon>
        <taxon>Neoheterodontei</taxon>
        <taxon>Myida</taxon>
        <taxon>Dreissenoidea</taxon>
        <taxon>Dreissenidae</taxon>
        <taxon>Dreissena</taxon>
    </lineage>
</organism>
<evidence type="ECO:0000313" key="2">
    <source>
        <dbReference type="EMBL" id="KAH3791167.1"/>
    </source>
</evidence>
<evidence type="ECO:0000313" key="3">
    <source>
        <dbReference type="Proteomes" id="UP000828390"/>
    </source>
</evidence>
<dbReference type="AlphaFoldDB" id="A0A9D4J0I7"/>
<keyword evidence="1" id="KW-0175">Coiled coil</keyword>
<gene>
    <name evidence="2" type="ORF">DPMN_144647</name>
</gene>
<reference evidence="2" key="1">
    <citation type="journal article" date="2019" name="bioRxiv">
        <title>The Genome of the Zebra Mussel, Dreissena polymorpha: A Resource for Invasive Species Research.</title>
        <authorList>
            <person name="McCartney M.A."/>
            <person name="Auch B."/>
            <person name="Kono T."/>
            <person name="Mallez S."/>
            <person name="Zhang Y."/>
            <person name="Obille A."/>
            <person name="Becker A."/>
            <person name="Abrahante J.E."/>
            <person name="Garbe J."/>
            <person name="Badalamenti J.P."/>
            <person name="Herman A."/>
            <person name="Mangelson H."/>
            <person name="Liachko I."/>
            <person name="Sullivan S."/>
            <person name="Sone E.D."/>
            <person name="Koren S."/>
            <person name="Silverstein K.A.T."/>
            <person name="Beckman K.B."/>
            <person name="Gohl D.M."/>
        </authorList>
    </citation>
    <scope>NUCLEOTIDE SEQUENCE</scope>
    <source>
        <strain evidence="2">Duluth1</strain>
        <tissue evidence="2">Whole animal</tissue>
    </source>
</reference>
<sequence length="221" mass="25164">MDVAQMKTSIESLMKRLEDMVKVGEENITSLQKSYEKVLEEIVDVRQLINDNLDRLQHNTEMKLKELHSMLKNSSKNIQKQCVEFISKIKGYNIKDIHKMSPDRSFIMYRKCLDQNASADVFLRKVYANVSINFHHNTDLTQFLASCTELGGIVSREVVSHQAVDPNKVVSIQDSSKYNVRKATDEMVSSITGICESSNGELVIADIDNKCVKLLDKAYNL</sequence>
<accession>A0A9D4J0I7</accession>
<name>A0A9D4J0I7_DREPO</name>